<dbReference type="Pfam" id="PF23451">
    <property type="entry name" value="Zn_ribbon_PaaD"/>
    <property type="match status" value="1"/>
</dbReference>
<gene>
    <name evidence="2" type="ordered locus">GTNG_1900</name>
</gene>
<evidence type="ECO:0000313" key="2">
    <source>
        <dbReference type="EMBL" id="ABO67258.1"/>
    </source>
</evidence>
<feature type="domain" description="PaaD zinc beta ribbon" evidence="1">
    <location>
        <begin position="4"/>
        <end position="44"/>
    </location>
</feature>
<accession>A4IPK4</accession>
<proteinExistence type="predicted"/>
<dbReference type="EMBL" id="CP000557">
    <property type="protein sequence ID" value="ABO67258.1"/>
    <property type="molecule type" value="Genomic_DNA"/>
</dbReference>
<protein>
    <recommendedName>
        <fullName evidence="1">PaaD zinc beta ribbon domain-containing protein</fullName>
    </recommendedName>
</protein>
<name>A4IPK4_GEOTN</name>
<evidence type="ECO:0000259" key="1">
    <source>
        <dbReference type="Pfam" id="PF23451"/>
    </source>
</evidence>
<organism evidence="2 3">
    <name type="scientific">Geobacillus thermodenitrificans (strain NG80-2)</name>
    <dbReference type="NCBI Taxonomy" id="420246"/>
    <lineage>
        <taxon>Bacteria</taxon>
        <taxon>Bacillati</taxon>
        <taxon>Bacillota</taxon>
        <taxon>Bacilli</taxon>
        <taxon>Bacillales</taxon>
        <taxon>Anoxybacillaceae</taxon>
        <taxon>Geobacillus</taxon>
    </lineage>
</organism>
<dbReference type="RefSeq" id="WP_008880628.1">
    <property type="nucleotide sequence ID" value="NC_009328.1"/>
</dbReference>
<dbReference type="eggNOG" id="ENOG5030A0J">
    <property type="taxonomic scope" value="Bacteria"/>
</dbReference>
<dbReference type="AlphaFoldDB" id="A4IPK4"/>
<sequence length="60" mass="6923">MPARKEVRCSFCGSVNVVPLSMFGTAQLVSQYYCHRCKSVFERVRWRNDDKGKGEAIHED</sequence>
<dbReference type="KEGG" id="gtn:GTNG_1900"/>
<reference evidence="2 3" key="1">
    <citation type="journal article" date="2007" name="Proc. Natl. Acad. Sci. U.S.A.">
        <title>Genome and proteome of long-chain alkane degrading Geobacillus thermodenitrificans NG80-2 isolated from a deep-subsurface oil reservoir.</title>
        <authorList>
            <person name="Feng L."/>
            <person name="Wang W."/>
            <person name="Cheng J."/>
            <person name="Ren Y."/>
            <person name="Zhao G."/>
            <person name="Gao C."/>
            <person name="Tang Y."/>
            <person name="Liu X."/>
            <person name="Han W."/>
            <person name="Peng X."/>
            <person name="Liu R."/>
            <person name="Wang L."/>
        </authorList>
    </citation>
    <scope>NUCLEOTIDE SEQUENCE [LARGE SCALE GENOMIC DNA]</scope>
    <source>
        <strain evidence="2 3">NG80-2</strain>
    </source>
</reference>
<dbReference type="Proteomes" id="UP000001578">
    <property type="component" value="Chromosome"/>
</dbReference>
<evidence type="ECO:0000313" key="3">
    <source>
        <dbReference type="Proteomes" id="UP000001578"/>
    </source>
</evidence>
<dbReference type="HOGENOM" id="CLU_2934980_0_0_9"/>
<dbReference type="GeneID" id="87623940"/>
<dbReference type="InterPro" id="IPR056572">
    <property type="entry name" value="Zn_ribbon_PaaD"/>
</dbReference>